<dbReference type="GO" id="GO:0003677">
    <property type="term" value="F:DNA binding"/>
    <property type="evidence" value="ECO:0007669"/>
    <property type="project" value="UniProtKB-KW"/>
</dbReference>
<evidence type="ECO:0000256" key="5">
    <source>
        <dbReference type="ARBA" id="ARBA00022691"/>
    </source>
</evidence>
<dbReference type="CDD" id="cd04370">
    <property type="entry name" value="BAH"/>
    <property type="match status" value="1"/>
</dbReference>
<evidence type="ECO:0000259" key="10">
    <source>
        <dbReference type="PROSITE" id="PS51038"/>
    </source>
</evidence>
<dbReference type="InterPro" id="IPR050390">
    <property type="entry name" value="C5-Methyltransferase"/>
</dbReference>
<evidence type="ECO:0000256" key="1">
    <source>
        <dbReference type="ARBA" id="ARBA00004123"/>
    </source>
</evidence>
<feature type="domain" description="BAH" evidence="10">
    <location>
        <begin position="622"/>
        <end position="745"/>
    </location>
</feature>
<keyword evidence="7" id="KW-0539">Nucleus</keyword>
<dbReference type="OrthoDB" id="5376140at2759"/>
<dbReference type="Gene3D" id="3.90.120.10">
    <property type="entry name" value="DNA Methylase, subunit A, domain 2"/>
    <property type="match status" value="1"/>
</dbReference>
<dbReference type="Pfam" id="PF25423">
    <property type="entry name" value="DUF7893"/>
    <property type="match status" value="1"/>
</dbReference>
<organism evidence="11 12">
    <name type="scientific">Amorphotheca resinae ATCC 22711</name>
    <dbReference type="NCBI Taxonomy" id="857342"/>
    <lineage>
        <taxon>Eukaryota</taxon>
        <taxon>Fungi</taxon>
        <taxon>Dikarya</taxon>
        <taxon>Ascomycota</taxon>
        <taxon>Pezizomycotina</taxon>
        <taxon>Leotiomycetes</taxon>
        <taxon>Helotiales</taxon>
        <taxon>Amorphothecaceae</taxon>
        <taxon>Amorphotheca</taxon>
    </lineage>
</organism>
<dbReference type="EMBL" id="KZ679017">
    <property type="protein sequence ID" value="PSS09256.1"/>
    <property type="molecule type" value="Genomic_DNA"/>
</dbReference>
<dbReference type="GO" id="GO:0032259">
    <property type="term" value="P:methylation"/>
    <property type="evidence" value="ECO:0007669"/>
    <property type="project" value="UniProtKB-KW"/>
</dbReference>
<keyword evidence="6" id="KW-0238">DNA-binding</keyword>
<dbReference type="Proteomes" id="UP000241818">
    <property type="component" value="Unassembled WGS sequence"/>
</dbReference>
<keyword evidence="4 8" id="KW-0808">Transferase</keyword>
<dbReference type="EC" id="2.1.1.37" evidence="2"/>
<evidence type="ECO:0000256" key="8">
    <source>
        <dbReference type="PROSITE-ProRule" id="PRU01016"/>
    </source>
</evidence>
<dbReference type="GO" id="GO:0005634">
    <property type="term" value="C:nucleus"/>
    <property type="evidence" value="ECO:0007669"/>
    <property type="project" value="UniProtKB-SubCell"/>
</dbReference>
<feature type="active site" evidence="8">
    <location>
        <position position="857"/>
    </location>
</feature>
<dbReference type="PROSITE" id="PS00094">
    <property type="entry name" value="C5_MTASE_1"/>
    <property type="match status" value="1"/>
</dbReference>
<gene>
    <name evidence="11" type="ORF">M430DRAFT_22618</name>
</gene>
<evidence type="ECO:0000256" key="6">
    <source>
        <dbReference type="ARBA" id="ARBA00023125"/>
    </source>
</evidence>
<dbReference type="InterPro" id="IPR001025">
    <property type="entry name" value="BAH_dom"/>
</dbReference>
<dbReference type="GO" id="GO:0044027">
    <property type="term" value="P:negative regulation of gene expression via chromosomal CpG island methylation"/>
    <property type="evidence" value="ECO:0007669"/>
    <property type="project" value="TreeGrafter"/>
</dbReference>
<sequence length="1508" mass="169012">MPAQFPDEDNTSEPSDFLDAFYAAVAVSPSEHGAAADISSSSEDKDTVFDTADPFADELQQPTPSLLRTYFKTETPPSSDTDNEQDLGDKYSPTQKDPLRESGGYDIGLHLPNQRVLESVQPSQLRYPKSQYAGYESPLPVYKESTAIEDLLQELDRQRLAMPKSKRTSPSNDYEELELSNFVVYLPDNRHHPFELWSLQDLASKTAYSCFLFDGILSVGNVQRYVEGVPFDLCSIGNYGEDLHDVGDNIWIRSTLLADSEIYYRLKSPAPEYARFYHSFMWVAGLAKHFVDYCQAAVDEGKQVSVHNFRTDFSRWVQKMHGESPSFQSWYREYESDDFRRAVAANIQFLFKESIGVDDELRAMPIWNELLERDFIPVQQPKESKTVVTPYVYDCFEHLRFGHLLKSVRPTTKAQDLRASQGKALDLPVDRAASHPVVGIPLSKTSMPVKGLSDDKSVSMDDKKADFLAELKQKIKAIRVGDVLSVTKDGEGSVWKDEVSRWKAADDCWYIYVQEVHESNKGKRSFSGLWLYKSSDTCCAKMKYPYPNELFLSDNCTCSHGRIPEDEVLDVVTVAWHAQPSKAQQGLFVRQVYLENEKFETLKEVHMQCEHLRRRKAPIIPKQYPIGQTVLVPPPERQPKHTLEPYEIIDYVKEGTRIMAILRQLLRRREMPGQSARRPNELVYSSQTHKVEAKNIERTCLVRFYREDEVEKKAIPAPYNRDGTGNAFYITTRLVENAGRQELKPIHEDLPQTMIQGFDPTAAPPRKQLQGLDLYCGGGNFGRGLEEGGALHNKWAVDYAKIPIHSYYANLKDPAATKLYCGSVDDQLYQALHGNPKRSDLVPMPGDVDFISAGSPCQGFSSLNVRKNNEKGLKNQSLVASVAAYVDFYRPKYGLLENVMTMAQKGLGRDEDVLSQLICAIVGMGYQLQIFVLDAWSCGSPQSRSRLFVSFAAPGCEPLEHPQLSHSHPSGIRHRGLGKLANGQSFGQRIHGPTPFEYVTSSEATKDLPDIGDGQTYQCTKHPDHVVPISISTDLRSQINAIPTWPRGSKFSTAWDEGNGVMTKEQRNLFPRLTKTGRVPQCVQKESNAWGRVHPNRLFRTIVACTYPLDSRMGTCLHWDQQRTITAMEARRAQSFPDEEVLVGNPREKWKVVGNSVSRAVSLALGLSLREAWLKNPPDDEPKRVPVAKEAVVAVKPTKANAVHRAVQSTRPQQVILGEDSDELRGEEATGRKFGGSLGPLPLRSPSPSNSDTSTLVSGPITQTNTKQKSLIRQLHSTTQETKILPPVKNLKRSHSMFQETRILPSERAYKIPRLTDSASISSGSKESTPGAPSSGMNPAKGGRRSVGNLSLSQSSWSASSLSSNHERRGISNLHAPRKWTCDDEARDRNSGINNEDSEGNRGKLPTTSTSSLSPYSHPSSFGALPTQGQSKAPNPTPSNRQSFPNILSENEILIPRLLPIPKPKPLPAKKYVPVDNSIFNAYAQTSRVMRMTPDTHNSRRRRARKRL</sequence>
<dbReference type="SUPFAM" id="SSF53335">
    <property type="entry name" value="S-adenosyl-L-methionine-dependent methyltransferases"/>
    <property type="match status" value="1"/>
</dbReference>
<dbReference type="InterPro" id="IPR029063">
    <property type="entry name" value="SAM-dependent_MTases_sf"/>
</dbReference>
<dbReference type="InterPro" id="IPR043151">
    <property type="entry name" value="BAH_sf"/>
</dbReference>
<comment type="similarity">
    <text evidence="8">Belongs to the class I-like SAM-binding methyltransferase superfamily. C5-methyltransferase family.</text>
</comment>
<dbReference type="Pfam" id="PF00145">
    <property type="entry name" value="DNA_methylase"/>
    <property type="match status" value="1"/>
</dbReference>
<evidence type="ECO:0000256" key="3">
    <source>
        <dbReference type="ARBA" id="ARBA00022603"/>
    </source>
</evidence>
<feature type="compositionally biased region" description="Low complexity" evidence="9">
    <location>
        <begin position="1406"/>
        <end position="1421"/>
    </location>
</feature>
<dbReference type="InParanoid" id="A0A2T3ASB6"/>
<feature type="region of interest" description="Disordered" evidence="9">
    <location>
        <begin position="1309"/>
        <end position="1352"/>
    </location>
</feature>
<evidence type="ECO:0000313" key="12">
    <source>
        <dbReference type="Proteomes" id="UP000241818"/>
    </source>
</evidence>
<proteinExistence type="inferred from homology"/>
<dbReference type="RefSeq" id="XP_024717554.1">
    <property type="nucleotide sequence ID" value="XM_024864730.1"/>
</dbReference>
<evidence type="ECO:0000256" key="2">
    <source>
        <dbReference type="ARBA" id="ARBA00011975"/>
    </source>
</evidence>
<dbReference type="PROSITE" id="PS51679">
    <property type="entry name" value="SAM_MT_C5"/>
    <property type="match status" value="1"/>
</dbReference>
<dbReference type="Gene3D" id="3.40.50.150">
    <property type="entry name" value="Vaccinia Virus protein VP39"/>
    <property type="match status" value="1"/>
</dbReference>
<evidence type="ECO:0000256" key="9">
    <source>
        <dbReference type="SAM" id="MobiDB-lite"/>
    </source>
</evidence>
<evidence type="ECO:0000256" key="4">
    <source>
        <dbReference type="ARBA" id="ARBA00022679"/>
    </source>
</evidence>
<dbReference type="InterPro" id="IPR001525">
    <property type="entry name" value="C5_MeTfrase"/>
</dbReference>
<dbReference type="PROSITE" id="PS51038">
    <property type="entry name" value="BAH"/>
    <property type="match status" value="1"/>
</dbReference>
<name>A0A2T3ASB6_AMORE</name>
<keyword evidence="3 8" id="KW-0489">Methyltransferase</keyword>
<feature type="region of interest" description="Disordered" evidence="9">
    <location>
        <begin position="1382"/>
        <end position="1444"/>
    </location>
</feature>
<feature type="compositionally biased region" description="Low complexity" evidence="9">
    <location>
        <begin position="1239"/>
        <end position="1249"/>
    </location>
</feature>
<dbReference type="InterPro" id="IPR057215">
    <property type="entry name" value="DUF7893"/>
</dbReference>
<dbReference type="PRINTS" id="PR00105">
    <property type="entry name" value="C5METTRFRASE"/>
</dbReference>
<dbReference type="PANTHER" id="PTHR10629">
    <property type="entry name" value="CYTOSINE-SPECIFIC METHYLTRANSFERASE"/>
    <property type="match status" value="1"/>
</dbReference>
<evidence type="ECO:0000313" key="11">
    <source>
        <dbReference type="EMBL" id="PSS09256.1"/>
    </source>
</evidence>
<feature type="region of interest" description="Disordered" evidence="9">
    <location>
        <begin position="31"/>
        <end position="108"/>
    </location>
</feature>
<dbReference type="GO" id="GO:0003886">
    <property type="term" value="F:DNA (cytosine-5-)-methyltransferase activity"/>
    <property type="evidence" value="ECO:0007669"/>
    <property type="project" value="UniProtKB-EC"/>
</dbReference>
<dbReference type="GO" id="GO:0003682">
    <property type="term" value="F:chromatin binding"/>
    <property type="evidence" value="ECO:0007669"/>
    <property type="project" value="InterPro"/>
</dbReference>
<keyword evidence="12" id="KW-1185">Reference proteome</keyword>
<protein>
    <recommendedName>
        <fullName evidence="2">DNA (cytosine-5-)-methyltransferase</fullName>
        <ecNumber evidence="2">2.1.1.37</ecNumber>
    </recommendedName>
</protein>
<dbReference type="PANTHER" id="PTHR10629:SF54">
    <property type="entry name" value="DNA METHYLTRANSFERASE DIM-2"/>
    <property type="match status" value="1"/>
</dbReference>
<dbReference type="STRING" id="857342.A0A2T3ASB6"/>
<comment type="subcellular location">
    <subcellularLocation>
        <location evidence="1">Nucleus</location>
    </subcellularLocation>
</comment>
<reference evidence="11 12" key="1">
    <citation type="journal article" date="2018" name="New Phytol.">
        <title>Comparative genomics and transcriptomics depict ericoid mycorrhizal fungi as versatile saprotrophs and plant mutualists.</title>
        <authorList>
            <person name="Martino E."/>
            <person name="Morin E."/>
            <person name="Grelet G.A."/>
            <person name="Kuo A."/>
            <person name="Kohler A."/>
            <person name="Daghino S."/>
            <person name="Barry K.W."/>
            <person name="Cichocki N."/>
            <person name="Clum A."/>
            <person name="Dockter R.B."/>
            <person name="Hainaut M."/>
            <person name="Kuo R.C."/>
            <person name="LaButti K."/>
            <person name="Lindahl B.D."/>
            <person name="Lindquist E.A."/>
            <person name="Lipzen A."/>
            <person name="Khouja H.R."/>
            <person name="Magnuson J."/>
            <person name="Murat C."/>
            <person name="Ohm R.A."/>
            <person name="Singer S.W."/>
            <person name="Spatafora J.W."/>
            <person name="Wang M."/>
            <person name="Veneault-Fourrey C."/>
            <person name="Henrissat B."/>
            <person name="Grigoriev I.V."/>
            <person name="Martin F.M."/>
            <person name="Perotto S."/>
        </authorList>
    </citation>
    <scope>NUCLEOTIDE SEQUENCE [LARGE SCALE GENOMIC DNA]</scope>
    <source>
        <strain evidence="11 12">ATCC 22711</strain>
    </source>
</reference>
<dbReference type="InterPro" id="IPR018117">
    <property type="entry name" value="C5_DNA_meth_AS"/>
</dbReference>
<keyword evidence="5 8" id="KW-0949">S-adenosyl-L-methionine</keyword>
<feature type="compositionally biased region" description="Polar residues" evidence="9">
    <location>
        <begin position="1317"/>
        <end position="1337"/>
    </location>
</feature>
<dbReference type="Gene3D" id="2.30.30.490">
    <property type="match status" value="2"/>
</dbReference>
<feature type="region of interest" description="Disordered" evidence="9">
    <location>
        <begin position="1218"/>
        <end position="1293"/>
    </location>
</feature>
<feature type="compositionally biased region" description="Polar residues" evidence="9">
    <location>
        <begin position="1427"/>
        <end position="1444"/>
    </location>
</feature>
<feature type="compositionally biased region" description="Polar residues" evidence="9">
    <location>
        <begin position="1250"/>
        <end position="1282"/>
    </location>
</feature>
<accession>A0A2T3ASB6</accession>
<evidence type="ECO:0000256" key="7">
    <source>
        <dbReference type="ARBA" id="ARBA00023242"/>
    </source>
</evidence>
<dbReference type="GeneID" id="36572811"/>